<sequence length="157" mass="16378">MQSLMRVFLVLSMSLALALYGAALATPATGPMTELVICGEDGAETIRLDAAGNPAEPTSQCCKCQSCLAAVDAFVPQQAFALAAPDLSSRTLTLGAGHVLCTDRALFPMPRGPPAVPSARMSRNSIGAGSVFVSLEFGQVSRGWIVRPLGHFTEVAR</sequence>
<accession>A0A917YQE9</accession>
<dbReference type="AlphaFoldDB" id="A0A917YQE9"/>
<feature type="chain" id="PRO_5037713002" description="DUF2946 domain-containing protein" evidence="1">
    <location>
        <begin position="26"/>
        <end position="157"/>
    </location>
</feature>
<name>A0A917YQE9_9RHOB</name>
<keyword evidence="1" id="KW-0732">Signal</keyword>
<feature type="signal peptide" evidence="1">
    <location>
        <begin position="1"/>
        <end position="25"/>
    </location>
</feature>
<evidence type="ECO:0008006" key="4">
    <source>
        <dbReference type="Google" id="ProtNLM"/>
    </source>
</evidence>
<keyword evidence="3" id="KW-1185">Reference proteome</keyword>
<dbReference type="Proteomes" id="UP000598196">
    <property type="component" value="Unassembled WGS sequence"/>
</dbReference>
<evidence type="ECO:0000313" key="3">
    <source>
        <dbReference type="Proteomes" id="UP000598196"/>
    </source>
</evidence>
<proteinExistence type="predicted"/>
<gene>
    <name evidence="2" type="ORF">GCM10010991_34270</name>
</gene>
<dbReference type="EMBL" id="BMLP01000010">
    <property type="protein sequence ID" value="GGO37868.1"/>
    <property type="molecule type" value="Genomic_DNA"/>
</dbReference>
<evidence type="ECO:0000313" key="2">
    <source>
        <dbReference type="EMBL" id="GGO37868.1"/>
    </source>
</evidence>
<comment type="caution">
    <text evidence="2">The sequence shown here is derived from an EMBL/GenBank/DDBJ whole genome shotgun (WGS) entry which is preliminary data.</text>
</comment>
<organism evidence="2 3">
    <name type="scientific">Gemmobacter aquaticus</name>
    <dbReference type="NCBI Taxonomy" id="490185"/>
    <lineage>
        <taxon>Bacteria</taxon>
        <taxon>Pseudomonadati</taxon>
        <taxon>Pseudomonadota</taxon>
        <taxon>Alphaproteobacteria</taxon>
        <taxon>Rhodobacterales</taxon>
        <taxon>Paracoccaceae</taxon>
        <taxon>Gemmobacter</taxon>
    </lineage>
</organism>
<protein>
    <recommendedName>
        <fullName evidence="4">DUF2946 domain-containing protein</fullName>
    </recommendedName>
</protein>
<evidence type="ECO:0000256" key="1">
    <source>
        <dbReference type="SAM" id="SignalP"/>
    </source>
</evidence>
<reference evidence="2 3" key="1">
    <citation type="journal article" date="2014" name="Int. J. Syst. Evol. Microbiol.">
        <title>Complete genome sequence of Corynebacterium casei LMG S-19264T (=DSM 44701T), isolated from a smear-ripened cheese.</title>
        <authorList>
            <consortium name="US DOE Joint Genome Institute (JGI-PGF)"/>
            <person name="Walter F."/>
            <person name="Albersmeier A."/>
            <person name="Kalinowski J."/>
            <person name="Ruckert C."/>
        </authorList>
    </citation>
    <scope>NUCLEOTIDE SEQUENCE [LARGE SCALE GENOMIC DNA]</scope>
    <source>
        <strain evidence="2 3">CGMCC 1.7029</strain>
    </source>
</reference>